<dbReference type="Proteomes" id="UP000248689">
    <property type="component" value="Unassembled WGS sequence"/>
</dbReference>
<accession>A0A328BZY0</accession>
<organism evidence="2 3">
    <name type="scientific">Glaesserella australis</name>
    <dbReference type="NCBI Taxonomy" id="2094024"/>
    <lineage>
        <taxon>Bacteria</taxon>
        <taxon>Pseudomonadati</taxon>
        <taxon>Pseudomonadota</taxon>
        <taxon>Gammaproteobacteria</taxon>
        <taxon>Pasteurellales</taxon>
        <taxon>Pasteurellaceae</taxon>
        <taxon>Glaesserella</taxon>
    </lineage>
</organism>
<dbReference type="EMBL" id="PTPX01000001">
    <property type="protein sequence ID" value="RAL19918.1"/>
    <property type="molecule type" value="Genomic_DNA"/>
</dbReference>
<evidence type="ECO:0000313" key="3">
    <source>
        <dbReference type="Proteomes" id="UP000248689"/>
    </source>
</evidence>
<dbReference type="Gene3D" id="3.40.50.1820">
    <property type="entry name" value="alpha/beta hydrolase"/>
    <property type="match status" value="1"/>
</dbReference>
<evidence type="ECO:0000313" key="2">
    <source>
        <dbReference type="EMBL" id="RAL19918.1"/>
    </source>
</evidence>
<reference evidence="3" key="1">
    <citation type="submission" date="2018-02" db="EMBL/GenBank/DDBJ databases">
        <title>Glaesserella australis sp. nov., isolated from the lungs of pigs.</title>
        <authorList>
            <person name="Turni C."/>
            <person name="Christensen H."/>
        </authorList>
    </citation>
    <scope>NUCLEOTIDE SEQUENCE [LARGE SCALE GENOMIC DNA]</scope>
    <source>
        <strain evidence="3">HS4635</strain>
    </source>
</reference>
<name>A0A328BZY0_9PAST</name>
<sequence>MKNKTFIISTLLSLVASTSFADTPTSALEQQVAKRAVFGQNEPLDPSIQRQFVQVNGASGYLYQPKDSTNPKRSTAIMVMHVKLDYSTFPTCFAMEKRGYSVLCMKNTGKNLNEKLLDVYASVKYLNALPEVKNVVLWGHSGGATLLSAYQMIAENGVKSCQDDNKITKCPDYLQGLIPADAIIVADSNWGNATMGVLSLDPAVKEQDNGLLIEPTLDLYNVANGYNAQGNSDYSPEFIRKFQKAVAERNQTLLDLAQTRANAITNGQGKFKDDEPFTVAGAGEMGPNNKLFLQDTRLLAHTKDKWTLVHKDGSETVQVVHSVRKPNTRGSFTGQLNLGAENTTVKNYLIDRAIRLNADFGYDATGVYGVNWTSSYSSTVGNFTQIRVPSLMLGMTGNYEFLAAEEIYRQSPAKDKQLAFIEGATHMYDTCKACERYDGEFGDTIKTLHDYADKWLNQRF</sequence>
<keyword evidence="3" id="KW-1185">Reference proteome</keyword>
<dbReference type="AlphaFoldDB" id="A0A328BZY0"/>
<comment type="caution">
    <text evidence="2">The sequence shown here is derived from an EMBL/GenBank/DDBJ whole genome shotgun (WGS) entry which is preliminary data.</text>
</comment>
<dbReference type="RefSeq" id="WP_111748959.1">
    <property type="nucleotide sequence ID" value="NZ_PTPX01000001.1"/>
</dbReference>
<gene>
    <name evidence="2" type="ORF">C5N92_00665</name>
</gene>
<dbReference type="OrthoDB" id="2062670at2"/>
<dbReference type="GO" id="GO:0016787">
    <property type="term" value="F:hydrolase activity"/>
    <property type="evidence" value="ECO:0007669"/>
    <property type="project" value="UniProtKB-KW"/>
</dbReference>
<dbReference type="InterPro" id="IPR029058">
    <property type="entry name" value="AB_hydrolase_fold"/>
</dbReference>
<evidence type="ECO:0000256" key="1">
    <source>
        <dbReference type="SAM" id="SignalP"/>
    </source>
</evidence>
<feature type="signal peptide" evidence="1">
    <location>
        <begin position="1"/>
        <end position="21"/>
    </location>
</feature>
<feature type="chain" id="PRO_5016383547" evidence="1">
    <location>
        <begin position="22"/>
        <end position="460"/>
    </location>
</feature>
<dbReference type="SUPFAM" id="SSF53474">
    <property type="entry name" value="alpha/beta-Hydrolases"/>
    <property type="match status" value="1"/>
</dbReference>
<protein>
    <submittedName>
        <fullName evidence="2">Alpha/beta hydrolase</fullName>
    </submittedName>
</protein>
<keyword evidence="2" id="KW-0378">Hydrolase</keyword>
<keyword evidence="1" id="KW-0732">Signal</keyword>
<proteinExistence type="predicted"/>